<gene>
    <name evidence="13" type="ORF">A3B23_01620</name>
</gene>
<evidence type="ECO:0000256" key="3">
    <source>
        <dbReference type="ARBA" id="ARBA00012584"/>
    </source>
</evidence>
<comment type="subcellular location">
    <subcellularLocation>
        <location evidence="1">Cytoplasm</location>
    </subcellularLocation>
</comment>
<dbReference type="Proteomes" id="UP000178744">
    <property type="component" value="Unassembled WGS sequence"/>
</dbReference>
<evidence type="ECO:0000259" key="12">
    <source>
        <dbReference type="PROSITE" id="PS51163"/>
    </source>
</evidence>
<evidence type="ECO:0000256" key="4">
    <source>
        <dbReference type="ARBA" id="ARBA00022490"/>
    </source>
</evidence>
<accession>A0A1G1Z6W9</accession>
<dbReference type="GO" id="GO:0003725">
    <property type="term" value="F:double-stranded RNA binding"/>
    <property type="evidence" value="ECO:0007669"/>
    <property type="project" value="InterPro"/>
</dbReference>
<dbReference type="GO" id="GO:0005737">
    <property type="term" value="C:cytoplasm"/>
    <property type="evidence" value="ECO:0007669"/>
    <property type="project" value="UniProtKB-SubCell"/>
</dbReference>
<comment type="similarity">
    <text evidence="2">Belongs to the SUA5 family.</text>
</comment>
<dbReference type="Pfam" id="PF01300">
    <property type="entry name" value="Sua5_yciO_yrdC"/>
    <property type="match status" value="1"/>
</dbReference>
<dbReference type="PANTHER" id="PTHR17490:SF16">
    <property type="entry name" value="THREONYLCARBAMOYL-AMP SYNTHASE"/>
    <property type="match status" value="1"/>
</dbReference>
<evidence type="ECO:0000313" key="14">
    <source>
        <dbReference type="Proteomes" id="UP000178744"/>
    </source>
</evidence>
<dbReference type="GO" id="GO:0006450">
    <property type="term" value="P:regulation of translational fidelity"/>
    <property type="evidence" value="ECO:0007669"/>
    <property type="project" value="TreeGrafter"/>
</dbReference>
<dbReference type="GO" id="GO:0061710">
    <property type="term" value="F:L-threonylcarbamoyladenylate synthase"/>
    <property type="evidence" value="ECO:0007669"/>
    <property type="project" value="UniProtKB-EC"/>
</dbReference>
<proteinExistence type="inferred from homology"/>
<dbReference type="GO" id="GO:0000049">
    <property type="term" value="F:tRNA binding"/>
    <property type="evidence" value="ECO:0007669"/>
    <property type="project" value="TreeGrafter"/>
</dbReference>
<dbReference type="EMBL" id="MHIY01000001">
    <property type="protein sequence ID" value="OGY60371.1"/>
    <property type="molecule type" value="Genomic_DNA"/>
</dbReference>
<keyword evidence="8" id="KW-0547">Nucleotide-binding</keyword>
<evidence type="ECO:0000256" key="1">
    <source>
        <dbReference type="ARBA" id="ARBA00004496"/>
    </source>
</evidence>
<dbReference type="InterPro" id="IPR017945">
    <property type="entry name" value="DHBP_synth_RibB-like_a/b_dom"/>
</dbReference>
<keyword evidence="7" id="KW-0548">Nucleotidyltransferase</keyword>
<dbReference type="PROSITE" id="PS51163">
    <property type="entry name" value="YRDC"/>
    <property type="match status" value="1"/>
</dbReference>
<organism evidence="13 14">
    <name type="scientific">Candidatus Colwellbacteria bacterium RIFCSPLOWO2_01_FULL_48_10</name>
    <dbReference type="NCBI Taxonomy" id="1797690"/>
    <lineage>
        <taxon>Bacteria</taxon>
        <taxon>Candidatus Colwelliibacteriota</taxon>
    </lineage>
</organism>
<evidence type="ECO:0000256" key="9">
    <source>
        <dbReference type="ARBA" id="ARBA00022840"/>
    </source>
</evidence>
<comment type="catalytic activity">
    <reaction evidence="11">
        <text>L-threonine + hydrogencarbonate + ATP = L-threonylcarbamoyladenylate + diphosphate + H2O</text>
        <dbReference type="Rhea" id="RHEA:36407"/>
        <dbReference type="ChEBI" id="CHEBI:15377"/>
        <dbReference type="ChEBI" id="CHEBI:17544"/>
        <dbReference type="ChEBI" id="CHEBI:30616"/>
        <dbReference type="ChEBI" id="CHEBI:33019"/>
        <dbReference type="ChEBI" id="CHEBI:57926"/>
        <dbReference type="ChEBI" id="CHEBI:73682"/>
        <dbReference type="EC" id="2.7.7.87"/>
    </reaction>
</comment>
<dbReference type="PANTHER" id="PTHR17490">
    <property type="entry name" value="SUA5"/>
    <property type="match status" value="1"/>
</dbReference>
<comment type="caution">
    <text evidence="13">The sequence shown here is derived from an EMBL/GenBank/DDBJ whole genome shotgun (WGS) entry which is preliminary data.</text>
</comment>
<evidence type="ECO:0000256" key="7">
    <source>
        <dbReference type="ARBA" id="ARBA00022695"/>
    </source>
</evidence>
<evidence type="ECO:0000256" key="2">
    <source>
        <dbReference type="ARBA" id="ARBA00007663"/>
    </source>
</evidence>
<dbReference type="STRING" id="1797690.A3B23_01620"/>
<dbReference type="AlphaFoldDB" id="A0A1G1Z6W9"/>
<evidence type="ECO:0000256" key="5">
    <source>
        <dbReference type="ARBA" id="ARBA00022679"/>
    </source>
</evidence>
<feature type="domain" description="YrdC-like" evidence="12">
    <location>
        <begin position="5"/>
        <end position="185"/>
    </location>
</feature>
<dbReference type="Gene3D" id="3.90.870.10">
    <property type="entry name" value="DHBP synthase"/>
    <property type="match status" value="1"/>
</dbReference>
<keyword evidence="4" id="KW-0963">Cytoplasm</keyword>
<evidence type="ECO:0000256" key="11">
    <source>
        <dbReference type="ARBA" id="ARBA00048366"/>
    </source>
</evidence>
<dbReference type="SUPFAM" id="SSF55821">
    <property type="entry name" value="YrdC/RibB"/>
    <property type="match status" value="1"/>
</dbReference>
<dbReference type="EC" id="2.7.7.87" evidence="3"/>
<evidence type="ECO:0000313" key="13">
    <source>
        <dbReference type="EMBL" id="OGY60371.1"/>
    </source>
</evidence>
<protein>
    <recommendedName>
        <fullName evidence="10">L-threonylcarbamoyladenylate synthase</fullName>
        <ecNumber evidence="3">2.7.7.87</ecNumber>
    </recommendedName>
    <alternativeName>
        <fullName evidence="10">L-threonylcarbamoyladenylate synthase</fullName>
    </alternativeName>
</protein>
<reference evidence="13 14" key="1">
    <citation type="journal article" date="2016" name="Nat. Commun.">
        <title>Thousands of microbial genomes shed light on interconnected biogeochemical processes in an aquifer system.</title>
        <authorList>
            <person name="Anantharaman K."/>
            <person name="Brown C.T."/>
            <person name="Hug L.A."/>
            <person name="Sharon I."/>
            <person name="Castelle C.J."/>
            <person name="Probst A.J."/>
            <person name="Thomas B.C."/>
            <person name="Singh A."/>
            <person name="Wilkins M.J."/>
            <person name="Karaoz U."/>
            <person name="Brodie E.L."/>
            <person name="Williams K.H."/>
            <person name="Hubbard S.S."/>
            <person name="Banfield J.F."/>
        </authorList>
    </citation>
    <scope>NUCLEOTIDE SEQUENCE [LARGE SCALE GENOMIC DNA]</scope>
</reference>
<name>A0A1G1Z6W9_9BACT</name>
<dbReference type="InterPro" id="IPR050156">
    <property type="entry name" value="TC-AMP_synthase_SUA5"/>
</dbReference>
<dbReference type="InterPro" id="IPR006070">
    <property type="entry name" value="Sua5-like_dom"/>
</dbReference>
<keyword evidence="9" id="KW-0067">ATP-binding</keyword>
<dbReference type="GO" id="GO:0008033">
    <property type="term" value="P:tRNA processing"/>
    <property type="evidence" value="ECO:0007669"/>
    <property type="project" value="UniProtKB-KW"/>
</dbReference>
<keyword evidence="6" id="KW-0819">tRNA processing</keyword>
<keyword evidence="5" id="KW-0808">Transferase</keyword>
<evidence type="ECO:0000256" key="10">
    <source>
        <dbReference type="ARBA" id="ARBA00029774"/>
    </source>
</evidence>
<dbReference type="GO" id="GO:0005524">
    <property type="term" value="F:ATP binding"/>
    <property type="evidence" value="ECO:0007669"/>
    <property type="project" value="UniProtKB-KW"/>
</dbReference>
<evidence type="ECO:0000256" key="8">
    <source>
        <dbReference type="ARBA" id="ARBA00022741"/>
    </source>
</evidence>
<evidence type="ECO:0000256" key="6">
    <source>
        <dbReference type="ARBA" id="ARBA00022694"/>
    </source>
</evidence>
<sequence>MDNIVINYKKLAQVIGDGGVAVMPTDTIYGVVGSALRPDVVSRLYKLRRRNLKKPMIILIGSIKDLDLFGIWPGVRVKKILAGIWPGKVSIILACRSSRFQYLHRGKKSIAFRLPQNARLRALIKKTGPLVAPSANPEGQPPARNIREAKRYFGKEVNLYADGGTIDSAPSRLIEIRGGKTIVLR</sequence>